<dbReference type="OrthoDB" id="9789782at2"/>
<reference evidence="3" key="1">
    <citation type="submission" date="2017-05" db="EMBL/GenBank/DDBJ databases">
        <authorList>
            <person name="Rodrigo-Torres L."/>
            <person name="Arahal R. D."/>
            <person name="Lucena T."/>
        </authorList>
    </citation>
    <scope>NUCLEOTIDE SEQUENCE [LARGE SCALE GENOMIC DNA]</scope>
    <source>
        <strain evidence="3">CECT 8715</strain>
    </source>
</reference>
<dbReference type="AlphaFoldDB" id="A0A238L2I4"/>
<dbReference type="PANTHER" id="PTHR43081">
    <property type="entry name" value="ADENYLATE CYCLASE, TERMINAL-DIFFERENTIATION SPECIFIC-RELATED"/>
    <property type="match status" value="1"/>
</dbReference>
<proteinExistence type="predicted"/>
<organism evidence="2 3">
    <name type="scientific">Ruegeria arenilitoris</name>
    <dbReference type="NCBI Taxonomy" id="1173585"/>
    <lineage>
        <taxon>Bacteria</taxon>
        <taxon>Pseudomonadati</taxon>
        <taxon>Pseudomonadota</taxon>
        <taxon>Alphaproteobacteria</taxon>
        <taxon>Rhodobacterales</taxon>
        <taxon>Roseobacteraceae</taxon>
        <taxon>Ruegeria</taxon>
    </lineage>
</organism>
<dbReference type="PANTHER" id="PTHR43081:SF18">
    <property type="entry name" value="BLL7624 PROTEIN"/>
    <property type="match status" value="1"/>
</dbReference>
<dbReference type="SUPFAM" id="SSF55073">
    <property type="entry name" value="Nucleotide cyclase"/>
    <property type="match status" value="1"/>
</dbReference>
<dbReference type="InterPro" id="IPR050697">
    <property type="entry name" value="Adenylyl/Guanylyl_Cyclase_3/4"/>
</dbReference>
<dbReference type="InterPro" id="IPR003018">
    <property type="entry name" value="GAF"/>
</dbReference>
<dbReference type="Gene3D" id="3.30.450.40">
    <property type="match status" value="1"/>
</dbReference>
<dbReference type="Proteomes" id="UP000202485">
    <property type="component" value="Unassembled WGS sequence"/>
</dbReference>
<dbReference type="EMBL" id="FXYG01000004">
    <property type="protein sequence ID" value="SMX48642.1"/>
    <property type="molecule type" value="Genomic_DNA"/>
</dbReference>
<dbReference type="GO" id="GO:0006171">
    <property type="term" value="P:cAMP biosynthetic process"/>
    <property type="evidence" value="ECO:0007669"/>
    <property type="project" value="TreeGrafter"/>
</dbReference>
<dbReference type="RefSeq" id="WP_093964998.1">
    <property type="nucleotide sequence ID" value="NZ_FXYG01000004.1"/>
</dbReference>
<dbReference type="GO" id="GO:0035556">
    <property type="term" value="P:intracellular signal transduction"/>
    <property type="evidence" value="ECO:0007669"/>
    <property type="project" value="InterPro"/>
</dbReference>
<dbReference type="EC" id="4.6.1.1" evidence="2"/>
<evidence type="ECO:0000313" key="2">
    <source>
        <dbReference type="EMBL" id="SMX48642.1"/>
    </source>
</evidence>
<dbReference type="InterPro" id="IPR001054">
    <property type="entry name" value="A/G_cyclase"/>
</dbReference>
<sequence>MSKGRGESLPERVLDLNEPKAEDLPALELRLREALDRQRATAKILEVVNSSIKDPQPVFNSIVEAGQTLFPKSTISIGLQDGDKLILGAISGPEPAGVEAWRRRFPAPLHPETIHGHVILNGEAIDLPDVAASKDRFRIGAGNFLASGFQAVTMVPISQGGQTVGALAVLRHSTGKLQKEQFDILTTFAAQANIALDNLHLLSQMREANETLTNLSKQLAKYMPPQLYESIIAGDQQAAIESRRRKLTIFFSDIVDFSEITDQLEAEELTTLLNEYLSAMSKIALKHGAYFDKFIGDAMMLYFGEPESLGVEEDAAACVRMAIDMQRNLRHLQTEWQRKGLIDRPFRARMGINTGYCTIGNFGSEDRMDYTAIGREVNLAARLEAECDPGGLLLAAETYSMVKDWLEVEEREPVRVKGFQNPIRTYAATAIYESADRDSRIIHEEDEGFSLTVDRARISKGAILRLKSLVSGLDD</sequence>
<name>A0A238L2I4_9RHOB</name>
<dbReference type="SUPFAM" id="SSF55781">
    <property type="entry name" value="GAF domain-like"/>
    <property type="match status" value="1"/>
</dbReference>
<keyword evidence="3" id="KW-1185">Reference proteome</keyword>
<dbReference type="Gene3D" id="3.30.70.1230">
    <property type="entry name" value="Nucleotide cyclase"/>
    <property type="match status" value="1"/>
</dbReference>
<dbReference type="SMART" id="SM00065">
    <property type="entry name" value="GAF"/>
    <property type="match status" value="1"/>
</dbReference>
<evidence type="ECO:0000313" key="3">
    <source>
        <dbReference type="Proteomes" id="UP000202485"/>
    </source>
</evidence>
<dbReference type="Pfam" id="PF13185">
    <property type="entry name" value="GAF_2"/>
    <property type="match status" value="1"/>
</dbReference>
<dbReference type="InterPro" id="IPR029016">
    <property type="entry name" value="GAF-like_dom_sf"/>
</dbReference>
<evidence type="ECO:0000259" key="1">
    <source>
        <dbReference type="PROSITE" id="PS50125"/>
    </source>
</evidence>
<dbReference type="PROSITE" id="PS50125">
    <property type="entry name" value="GUANYLATE_CYCLASE_2"/>
    <property type="match status" value="1"/>
</dbReference>
<feature type="domain" description="Guanylate cyclase" evidence="1">
    <location>
        <begin position="248"/>
        <end position="384"/>
    </location>
</feature>
<dbReference type="GO" id="GO:0004016">
    <property type="term" value="F:adenylate cyclase activity"/>
    <property type="evidence" value="ECO:0007669"/>
    <property type="project" value="UniProtKB-EC"/>
</dbReference>
<gene>
    <name evidence="2" type="primary">cyaB_2</name>
    <name evidence="2" type="ORF">RUA8715_03558</name>
</gene>
<dbReference type="Pfam" id="PF00211">
    <property type="entry name" value="Guanylate_cyc"/>
    <property type="match status" value="1"/>
</dbReference>
<dbReference type="InterPro" id="IPR029787">
    <property type="entry name" value="Nucleotide_cyclase"/>
</dbReference>
<keyword evidence="2" id="KW-0456">Lyase</keyword>
<protein>
    <submittedName>
        <fullName evidence="2">Adenylate cyclase 2</fullName>
        <ecNumber evidence="2">4.6.1.1</ecNumber>
    </submittedName>
</protein>
<dbReference type="CDD" id="cd07302">
    <property type="entry name" value="CHD"/>
    <property type="match status" value="1"/>
</dbReference>
<dbReference type="SMART" id="SM00044">
    <property type="entry name" value="CYCc"/>
    <property type="match status" value="1"/>
</dbReference>
<accession>A0A238L2I4</accession>